<sequence length="297" mass="33485">MAQRRYFHNDSSLELLLDTITNAFGGILFLALLVVVLLQNTSKVHEDVPNISQATLSELRSTLQDIEAKVSSLNLEVEAREAIASNLADPTLESTLSKLAALRQSKSELIRDKSSILETISRLQGQLNSLDEKGELLEAEIEELGSALEITQKSLEEERARRKINSPFPEEKASSKAHIPATVRYGRWYLSRDPDGEFNLDDFVVLDNSGKYLTITPKPYRGIPIVQGGKLSKRLLEYLSKQNPASKHIEISIWDDSYLEFQHLRDYLVERGFEYRLIAVSQGDEVVEGYVPNPQVQ</sequence>
<evidence type="ECO:0000256" key="1">
    <source>
        <dbReference type="SAM" id="Coils"/>
    </source>
</evidence>
<reference evidence="3 4" key="1">
    <citation type="submission" date="2019-08" db="EMBL/GenBank/DDBJ databases">
        <title>Deep-cultivation of Planctomycetes and their phenomic and genomic characterization uncovers novel biology.</title>
        <authorList>
            <person name="Wiegand S."/>
            <person name="Jogler M."/>
            <person name="Boedeker C."/>
            <person name="Pinto D."/>
            <person name="Vollmers J."/>
            <person name="Rivas-Marin E."/>
            <person name="Kohn T."/>
            <person name="Peeters S.H."/>
            <person name="Heuer A."/>
            <person name="Rast P."/>
            <person name="Oberbeckmann S."/>
            <person name="Bunk B."/>
            <person name="Jeske O."/>
            <person name="Meyerdierks A."/>
            <person name="Storesund J.E."/>
            <person name="Kallscheuer N."/>
            <person name="Luecker S."/>
            <person name="Lage O.M."/>
            <person name="Pohl T."/>
            <person name="Merkel B.J."/>
            <person name="Hornburger P."/>
            <person name="Mueller R.-W."/>
            <person name="Bruemmer F."/>
            <person name="Labrenz M."/>
            <person name="Spormann A.M."/>
            <person name="Op den Camp H."/>
            <person name="Overmann J."/>
            <person name="Amann R."/>
            <person name="Jetten M.S.M."/>
            <person name="Mascher T."/>
            <person name="Medema M.H."/>
            <person name="Devos D.P."/>
            <person name="Kaster A.-K."/>
            <person name="Ovreas L."/>
            <person name="Rohde M."/>
            <person name="Galperin M.Y."/>
            <person name="Jogler C."/>
        </authorList>
    </citation>
    <scope>NUCLEOTIDE SEQUENCE [LARGE SCALE GENOMIC DNA]</scope>
    <source>
        <strain evidence="3 4">Pr1d</strain>
    </source>
</reference>
<dbReference type="Gene3D" id="1.10.287.1490">
    <property type="match status" value="1"/>
</dbReference>
<dbReference type="KEGG" id="bgok:Pr1d_24200"/>
<keyword evidence="2" id="KW-1133">Transmembrane helix</keyword>
<organism evidence="3 4">
    <name type="scientific">Bythopirellula goksoeyrii</name>
    <dbReference type="NCBI Taxonomy" id="1400387"/>
    <lineage>
        <taxon>Bacteria</taxon>
        <taxon>Pseudomonadati</taxon>
        <taxon>Planctomycetota</taxon>
        <taxon>Planctomycetia</taxon>
        <taxon>Pirellulales</taxon>
        <taxon>Lacipirellulaceae</taxon>
        <taxon>Bythopirellula</taxon>
    </lineage>
</organism>
<feature type="transmembrane region" description="Helical" evidence="2">
    <location>
        <begin position="20"/>
        <end position="38"/>
    </location>
</feature>
<accession>A0A5B9QBH2</accession>
<dbReference type="EMBL" id="CP042913">
    <property type="protein sequence ID" value="QEG35129.1"/>
    <property type="molecule type" value="Genomic_DNA"/>
</dbReference>
<keyword evidence="4" id="KW-1185">Reference proteome</keyword>
<gene>
    <name evidence="3" type="ORF">Pr1d_24200</name>
</gene>
<proteinExistence type="predicted"/>
<evidence type="ECO:0000313" key="3">
    <source>
        <dbReference type="EMBL" id="QEG35129.1"/>
    </source>
</evidence>
<evidence type="ECO:0000256" key="2">
    <source>
        <dbReference type="SAM" id="Phobius"/>
    </source>
</evidence>
<feature type="coiled-coil region" evidence="1">
    <location>
        <begin position="120"/>
        <end position="161"/>
    </location>
</feature>
<name>A0A5B9QBH2_9BACT</name>
<dbReference type="AlphaFoldDB" id="A0A5B9QBH2"/>
<protein>
    <submittedName>
        <fullName evidence="3">Uncharacterized protein</fullName>
    </submittedName>
</protein>
<evidence type="ECO:0000313" key="4">
    <source>
        <dbReference type="Proteomes" id="UP000323917"/>
    </source>
</evidence>
<keyword evidence="2" id="KW-0472">Membrane</keyword>
<dbReference type="Proteomes" id="UP000323917">
    <property type="component" value="Chromosome"/>
</dbReference>
<keyword evidence="2" id="KW-0812">Transmembrane</keyword>
<keyword evidence="1" id="KW-0175">Coiled coil</keyword>